<evidence type="ECO:0000313" key="1">
    <source>
        <dbReference type="EMBL" id="OMD53642.1"/>
    </source>
</evidence>
<dbReference type="InterPro" id="IPR006059">
    <property type="entry name" value="SBP"/>
</dbReference>
<accession>A0ABX3HU33</accession>
<comment type="caution">
    <text evidence="1">The sequence shown here is derived from an EMBL/GenBank/DDBJ whole genome shotgun (WGS) entry which is preliminary data.</text>
</comment>
<dbReference type="Pfam" id="PF13416">
    <property type="entry name" value="SBP_bac_8"/>
    <property type="match status" value="1"/>
</dbReference>
<protein>
    <recommendedName>
        <fullName evidence="3">ABC transporter substrate-binding protein</fullName>
    </recommendedName>
</protein>
<gene>
    <name evidence="1" type="ORF">BSK56_00400</name>
</gene>
<dbReference type="PANTHER" id="PTHR43649:SF32">
    <property type="entry name" value="SUGAR BINDING SECRETED PROTEIN"/>
    <property type="match status" value="1"/>
</dbReference>
<proteinExistence type="predicted"/>
<name>A0ABX3HU33_PAEBO</name>
<reference evidence="1 2" key="1">
    <citation type="submission" date="2016-10" db="EMBL/GenBank/DDBJ databases">
        <title>Paenibacillus species isolates.</title>
        <authorList>
            <person name="Beno S.M."/>
        </authorList>
    </citation>
    <scope>NUCLEOTIDE SEQUENCE [LARGE SCALE GENOMIC DNA]</scope>
    <source>
        <strain evidence="1 2">FSL H7-0744</strain>
    </source>
</reference>
<dbReference type="RefSeq" id="WP_076108866.1">
    <property type="nucleotide sequence ID" value="NZ_MPTB01000001.1"/>
</dbReference>
<dbReference type="SUPFAM" id="SSF53850">
    <property type="entry name" value="Periplasmic binding protein-like II"/>
    <property type="match status" value="1"/>
</dbReference>
<dbReference type="InterPro" id="IPR050490">
    <property type="entry name" value="Bact_solute-bd_prot1"/>
</dbReference>
<evidence type="ECO:0000313" key="2">
    <source>
        <dbReference type="Proteomes" id="UP000187412"/>
    </source>
</evidence>
<dbReference type="EMBL" id="MPTB01000001">
    <property type="protein sequence ID" value="OMD53642.1"/>
    <property type="molecule type" value="Genomic_DNA"/>
</dbReference>
<organism evidence="1 2">
    <name type="scientific">Paenibacillus borealis</name>
    <dbReference type="NCBI Taxonomy" id="160799"/>
    <lineage>
        <taxon>Bacteria</taxon>
        <taxon>Bacillati</taxon>
        <taxon>Bacillota</taxon>
        <taxon>Bacilli</taxon>
        <taxon>Bacillales</taxon>
        <taxon>Paenibacillaceae</taxon>
        <taxon>Paenibacillus</taxon>
    </lineage>
</organism>
<evidence type="ECO:0008006" key="3">
    <source>
        <dbReference type="Google" id="ProtNLM"/>
    </source>
</evidence>
<dbReference type="Proteomes" id="UP000187412">
    <property type="component" value="Unassembled WGS sequence"/>
</dbReference>
<dbReference type="Gene3D" id="3.40.190.10">
    <property type="entry name" value="Periplasmic binding protein-like II"/>
    <property type="match status" value="1"/>
</dbReference>
<dbReference type="PANTHER" id="PTHR43649">
    <property type="entry name" value="ARABINOSE-BINDING PROTEIN-RELATED"/>
    <property type="match status" value="1"/>
</dbReference>
<sequence>MSANPITPAFKLPAFLLALGLLVSTGGCRIASEQEGFVEPDPPVELNIWLIPGSGLEPLIGQYQALHPELDIHIQISTFTQLPLKLQTSFAAGYSSPDIASIDISYLDQFKQFPEYFYDLSQYGAAELEKQFLAWKWQEALNGTFIYGLPTDIGPYALLYRQDIFSIAGLPNTAEAVAERIGTWEQFIETGKIIKEKTGKAFVNNLEDLYLAIQRQSPLQYYSPSGELLVEDNPQIKRAWEYAIEAHRLDLSAHTAIDTQQWGIELLTGDFAVMLCPAWMVGHIKSSAPTASGLWNMTLIPGNSANRGGSVLTLPKSGKHPEEAFALIKWLTSPQQQLAVFKAQGNFPSTPEIYEAPEIKDQLDPYFGNAQPGLIYSESALRIKPTYYGPHHTAIEENMLEFLTRVELRELDPDTAWTYAVQNAKKIDAGFR</sequence>
<keyword evidence="2" id="KW-1185">Reference proteome</keyword>